<protein>
    <submittedName>
        <fullName evidence="2">Uncharacterized protein</fullName>
    </submittedName>
</protein>
<feature type="compositionally biased region" description="Basic and acidic residues" evidence="1">
    <location>
        <begin position="1"/>
        <end position="14"/>
    </location>
</feature>
<dbReference type="Proteomes" id="UP000538147">
    <property type="component" value="Unassembled WGS sequence"/>
</dbReference>
<accession>A0A841L8D4</accession>
<evidence type="ECO:0000313" key="2">
    <source>
        <dbReference type="EMBL" id="MBB6228456.1"/>
    </source>
</evidence>
<feature type="region of interest" description="Disordered" evidence="1">
    <location>
        <begin position="1"/>
        <end position="104"/>
    </location>
</feature>
<feature type="compositionally biased region" description="Basic and acidic residues" evidence="1">
    <location>
        <begin position="90"/>
        <end position="104"/>
    </location>
</feature>
<gene>
    <name evidence="2" type="ORF">FHS79_002643</name>
</gene>
<organism evidence="2 3">
    <name type="scientific">Polymorphobacter multimanifer</name>
    <dbReference type="NCBI Taxonomy" id="1070431"/>
    <lineage>
        <taxon>Bacteria</taxon>
        <taxon>Pseudomonadati</taxon>
        <taxon>Pseudomonadota</taxon>
        <taxon>Alphaproteobacteria</taxon>
        <taxon>Sphingomonadales</taxon>
        <taxon>Sphingosinicellaceae</taxon>
        <taxon>Polymorphobacter</taxon>
    </lineage>
</organism>
<comment type="caution">
    <text evidence="2">The sequence shown here is derived from an EMBL/GenBank/DDBJ whole genome shotgun (WGS) entry which is preliminary data.</text>
</comment>
<name>A0A841L8D4_9SPHN</name>
<proteinExistence type="predicted"/>
<sequence length="104" mass="10813">MDHEPAKADRKAVEDAAAAAADQREVGAKMGHSLTHGQNEAPSPSMVPQYAGPSAGEEPEMPDGPAEANPARGRTGDALPEAAPDSGLEPYERERYESKDGSAT</sequence>
<evidence type="ECO:0000313" key="3">
    <source>
        <dbReference type="Proteomes" id="UP000538147"/>
    </source>
</evidence>
<keyword evidence="3" id="KW-1185">Reference proteome</keyword>
<evidence type="ECO:0000256" key="1">
    <source>
        <dbReference type="SAM" id="MobiDB-lite"/>
    </source>
</evidence>
<dbReference type="RefSeq" id="WP_184200800.1">
    <property type="nucleotide sequence ID" value="NZ_BMOX01000019.1"/>
</dbReference>
<dbReference type="AlphaFoldDB" id="A0A841L8D4"/>
<dbReference type="EMBL" id="JACIIV010000019">
    <property type="protein sequence ID" value="MBB6228456.1"/>
    <property type="molecule type" value="Genomic_DNA"/>
</dbReference>
<reference evidence="2 3" key="1">
    <citation type="submission" date="2020-08" db="EMBL/GenBank/DDBJ databases">
        <title>Genomic Encyclopedia of Type Strains, Phase IV (KMG-IV): sequencing the most valuable type-strain genomes for metagenomic binning, comparative biology and taxonomic classification.</title>
        <authorList>
            <person name="Goeker M."/>
        </authorList>
    </citation>
    <scope>NUCLEOTIDE SEQUENCE [LARGE SCALE GENOMIC DNA]</scope>
    <source>
        <strain evidence="2 3">DSM 102189</strain>
    </source>
</reference>